<dbReference type="InterPro" id="IPR051294">
    <property type="entry name" value="HORMA_MeioticProgression"/>
</dbReference>
<keyword evidence="4" id="KW-0539">Nucleus</keyword>
<evidence type="ECO:0000313" key="7">
    <source>
        <dbReference type="EMBL" id="RKF71916.1"/>
    </source>
</evidence>
<gene>
    <name evidence="7" type="ORF">GcM1_249023</name>
</gene>
<dbReference type="AlphaFoldDB" id="A0A420IBI4"/>
<dbReference type="Pfam" id="PF02301">
    <property type="entry name" value="HORMA"/>
    <property type="match status" value="1"/>
</dbReference>
<reference evidence="7 8" key="1">
    <citation type="journal article" date="2018" name="BMC Genomics">
        <title>Comparative genome analyses reveal sequence features reflecting distinct modes of host-adaptation between dicot and monocot powdery mildew.</title>
        <authorList>
            <person name="Wu Y."/>
            <person name="Ma X."/>
            <person name="Pan Z."/>
            <person name="Kale S.D."/>
            <person name="Song Y."/>
            <person name="King H."/>
            <person name="Zhang Q."/>
            <person name="Presley C."/>
            <person name="Deng X."/>
            <person name="Wei C.I."/>
            <person name="Xiao S."/>
        </authorList>
    </citation>
    <scope>NUCLEOTIDE SEQUENCE [LARGE SCALE GENOMIC DNA]</scope>
    <source>
        <strain evidence="7">UMSG1</strain>
    </source>
</reference>
<dbReference type="GO" id="GO:0005694">
    <property type="term" value="C:chromosome"/>
    <property type="evidence" value="ECO:0007669"/>
    <property type="project" value="UniProtKB-SubCell"/>
</dbReference>
<protein>
    <submittedName>
        <fullName evidence="7">Putative meiosis specific protein hop1</fullName>
    </submittedName>
</protein>
<dbReference type="PANTHER" id="PTHR48225:SF7">
    <property type="entry name" value="MEIOSIS-SPECIFIC PROTEIN HOP1"/>
    <property type="match status" value="1"/>
</dbReference>
<dbReference type="SUPFAM" id="SSF56019">
    <property type="entry name" value="The spindle assembly checkpoint protein mad2"/>
    <property type="match status" value="1"/>
</dbReference>
<evidence type="ECO:0000313" key="8">
    <source>
        <dbReference type="Proteomes" id="UP000285326"/>
    </source>
</evidence>
<dbReference type="EMBL" id="MCBS01024990">
    <property type="protein sequence ID" value="RKF71916.1"/>
    <property type="molecule type" value="Genomic_DNA"/>
</dbReference>
<name>A0A420IBI4_9PEZI</name>
<dbReference type="InterPro" id="IPR003511">
    <property type="entry name" value="HORMA_dom"/>
</dbReference>
<dbReference type="Proteomes" id="UP000285326">
    <property type="component" value="Unassembled WGS sequence"/>
</dbReference>
<comment type="subcellular location">
    <subcellularLocation>
        <location evidence="2">Chromosome</location>
    </subcellularLocation>
    <subcellularLocation>
        <location evidence="1">Nucleus</location>
    </subcellularLocation>
</comment>
<evidence type="ECO:0000256" key="4">
    <source>
        <dbReference type="ARBA" id="ARBA00023242"/>
    </source>
</evidence>
<organism evidence="7 8">
    <name type="scientific">Golovinomyces cichoracearum</name>
    <dbReference type="NCBI Taxonomy" id="62708"/>
    <lineage>
        <taxon>Eukaryota</taxon>
        <taxon>Fungi</taxon>
        <taxon>Dikarya</taxon>
        <taxon>Ascomycota</taxon>
        <taxon>Pezizomycotina</taxon>
        <taxon>Leotiomycetes</taxon>
        <taxon>Erysiphales</taxon>
        <taxon>Erysiphaceae</taxon>
        <taxon>Golovinomyces</taxon>
    </lineage>
</organism>
<proteinExistence type="predicted"/>
<dbReference type="PANTHER" id="PTHR48225">
    <property type="entry name" value="HORMA DOMAIN-CONTAINING PROTEIN 1"/>
    <property type="match status" value="1"/>
</dbReference>
<evidence type="ECO:0000256" key="3">
    <source>
        <dbReference type="ARBA" id="ARBA00022454"/>
    </source>
</evidence>
<comment type="caution">
    <text evidence="7">The sequence shown here is derived from an EMBL/GenBank/DDBJ whole genome shotgun (WGS) entry which is preliminary data.</text>
</comment>
<dbReference type="GO" id="GO:0005634">
    <property type="term" value="C:nucleus"/>
    <property type="evidence" value="ECO:0007669"/>
    <property type="project" value="UniProtKB-SubCell"/>
</dbReference>
<dbReference type="PROSITE" id="PS50815">
    <property type="entry name" value="HORMA"/>
    <property type="match status" value="1"/>
</dbReference>
<evidence type="ECO:0000256" key="2">
    <source>
        <dbReference type="ARBA" id="ARBA00004286"/>
    </source>
</evidence>
<evidence type="ECO:0000259" key="6">
    <source>
        <dbReference type="PROSITE" id="PS50815"/>
    </source>
</evidence>
<dbReference type="GO" id="GO:0007130">
    <property type="term" value="P:synaptonemal complex assembly"/>
    <property type="evidence" value="ECO:0007669"/>
    <property type="project" value="TreeGrafter"/>
</dbReference>
<feature type="domain" description="HORMA" evidence="6">
    <location>
        <begin position="27"/>
        <end position="262"/>
    </location>
</feature>
<keyword evidence="5" id="KW-0469">Meiosis</keyword>
<evidence type="ECO:0000256" key="5">
    <source>
        <dbReference type="ARBA" id="ARBA00023254"/>
    </source>
</evidence>
<accession>A0A420IBI4</accession>
<sequence>MPPQSRLRLRLRGPTIPPASQCLLTQKHSFELMRTVITATISHVLWARRVFPNVTYNLRSYDPADPEVSYDSFVRGIRGVPVSFDASENLMIWKILPRSQDPAVDKILDCLEIGAADALERGYLAKLQVSLHSTDENVITDQNLIESYTMIFEYDDDQNLQVTSELDSKSMVVRRAKQDLYGLVNDVGFLIHHNNRYRSSGIELPDEFRMLLSLKYNNQTPTDYQPPMFRPGDANTITILRSGRPNPNLKMSTGFHSVTVGIHILESEETTSICRKLSKNKDSDINVDLNASTKPAALVEPEIEIVKTQPDAVKQLQKIGISRKLNSDTQDTIKLDSFSSQKIEAPLSTHQDIITKQKFPVYIQSIQDQIKLAQARNNIFSKNEKSLACECNVAIHHENLFNCAICGNSKHLCCYGYIDGISPTDLVCYSCLLMKSDKDRIENFMKPLAIKRRALFYLREKGKLSSSSELAPQLNLPKYKITRLLGEFKTDGLLKGCRKDNKKTPMATYIGNDEKLRELYFRPQQEIEHFFTVQKLPALAIRNCNDKGMDDSIGLAGAKTPRNLCCSSPDRSSPPSGYDQRYIQTNADIESSNCLDENQSNQLDSSNKIATQAPAIVIVGSSTQGTPSPGPCNPSIPTYEDQDDLEGEKFDEYNMRKRSYTEVEAVNTPSVADCAEEKKRPKTSKASPWFIRHC</sequence>
<dbReference type="InterPro" id="IPR036570">
    <property type="entry name" value="HORMA_dom_sf"/>
</dbReference>
<dbReference type="Gene3D" id="3.30.900.10">
    <property type="entry name" value="HORMA domain"/>
    <property type="match status" value="1"/>
</dbReference>
<keyword evidence="3" id="KW-0158">Chromosome</keyword>
<dbReference type="GO" id="GO:0051598">
    <property type="term" value="P:meiotic recombination checkpoint signaling"/>
    <property type="evidence" value="ECO:0007669"/>
    <property type="project" value="TreeGrafter"/>
</dbReference>
<evidence type="ECO:0000256" key="1">
    <source>
        <dbReference type="ARBA" id="ARBA00004123"/>
    </source>
</evidence>